<evidence type="ECO:0000313" key="2">
    <source>
        <dbReference type="Proteomes" id="UP000675881"/>
    </source>
</evidence>
<evidence type="ECO:0000313" key="1">
    <source>
        <dbReference type="EMBL" id="CAF2771560.1"/>
    </source>
</evidence>
<dbReference type="AlphaFoldDB" id="A0A7R8CD81"/>
<reference evidence="1" key="1">
    <citation type="submission" date="2021-02" db="EMBL/GenBank/DDBJ databases">
        <authorList>
            <person name="Bekaert M."/>
        </authorList>
    </citation>
    <scope>NUCLEOTIDE SEQUENCE</scope>
    <source>
        <strain evidence="1">IoA-00</strain>
    </source>
</reference>
<dbReference type="EMBL" id="HG994580">
    <property type="protein sequence ID" value="CAF2771560.1"/>
    <property type="molecule type" value="Genomic_DNA"/>
</dbReference>
<dbReference type="Proteomes" id="UP000675881">
    <property type="component" value="Chromosome 1"/>
</dbReference>
<protein>
    <submittedName>
        <fullName evidence="1">(salmon louse) hypothetical protein</fullName>
    </submittedName>
</protein>
<keyword evidence="2" id="KW-1185">Reference proteome</keyword>
<name>A0A7R8CD81_LEPSM</name>
<accession>A0A7R8CD81</accession>
<proteinExistence type="predicted"/>
<organism evidence="1 2">
    <name type="scientific">Lepeophtheirus salmonis</name>
    <name type="common">Salmon louse</name>
    <name type="synonym">Caligus salmonis</name>
    <dbReference type="NCBI Taxonomy" id="72036"/>
    <lineage>
        <taxon>Eukaryota</taxon>
        <taxon>Metazoa</taxon>
        <taxon>Ecdysozoa</taxon>
        <taxon>Arthropoda</taxon>
        <taxon>Crustacea</taxon>
        <taxon>Multicrustacea</taxon>
        <taxon>Hexanauplia</taxon>
        <taxon>Copepoda</taxon>
        <taxon>Siphonostomatoida</taxon>
        <taxon>Caligidae</taxon>
        <taxon>Lepeophtheirus</taxon>
    </lineage>
</organism>
<dbReference type="OrthoDB" id="2789670at2759"/>
<gene>
    <name evidence="1" type="ORF">LSAA_1419</name>
</gene>
<sequence>MILTEKNEELLKLRLGSLLLLSLFSEKLWDNKERLKLDDSASSIQKNGEKHNSELPSKGMLLEICVSLTLFLLVLCYLKSTQNYGSFREQGYPEETGYFPFGSQIFWDIYLKRSAIKNYLDDYRQKFPTEKFFIAWDFTQAALFITDPDLGRRILSVDSSYFPPLRKDLKEKQNRYLYSVMPNWTPEESIVKGAEVVVDQLEAKKKFLFYYIRQGMIS</sequence>